<dbReference type="InterPro" id="IPR002100">
    <property type="entry name" value="TF_MADSbox"/>
</dbReference>
<keyword evidence="2" id="KW-0805">Transcription regulation</keyword>
<accession>A0AAV8HU33</accession>
<dbReference type="CDD" id="cd00120">
    <property type="entry name" value="MADS"/>
    <property type="match status" value="1"/>
</dbReference>
<evidence type="ECO:0000259" key="6">
    <source>
        <dbReference type="PROSITE" id="PS50066"/>
    </source>
</evidence>
<name>A0AAV8HU33_9POAL</name>
<dbReference type="GO" id="GO:0046983">
    <property type="term" value="F:protein dimerization activity"/>
    <property type="evidence" value="ECO:0007669"/>
    <property type="project" value="InterPro"/>
</dbReference>
<dbReference type="InterPro" id="IPR036879">
    <property type="entry name" value="TF_MADSbox_sf"/>
</dbReference>
<keyword evidence="5" id="KW-0539">Nucleus</keyword>
<keyword evidence="8" id="KW-1185">Reference proteome</keyword>
<dbReference type="GO" id="GO:0003677">
    <property type="term" value="F:DNA binding"/>
    <property type="evidence" value="ECO:0007669"/>
    <property type="project" value="UniProtKB-KW"/>
</dbReference>
<evidence type="ECO:0000313" key="7">
    <source>
        <dbReference type="EMBL" id="KAJ4821059.1"/>
    </source>
</evidence>
<protein>
    <submittedName>
        <fullName evidence="7">MADS-box transcription factor family protein</fullName>
    </submittedName>
</protein>
<keyword evidence="3" id="KW-0238">DNA-binding</keyword>
<keyword evidence="4" id="KW-0804">Transcription</keyword>
<sequence>MGRNKIEIETKKTAYERKNTFGKRKNGLKKKARELSTLCDAPVMVLFSSPVNEKSYELFLGEQCNFEEMIQRYAGISSAKRYESKVEAFEELKKSFAKQGKVIDVNHELKKLHGEQSAIEDVHNNLCKLQTEIEEAEKALGVLRYVDHIDNICDMNMLNAMEATLLAALSHNSICKEEFLKQLSETANLNQFNEIPSASQVNHQLQSHGLLQVASNDHDHFQVNSAAGTSYQNSMTNTSYQDSMTNTSYQDSMTNSHMPLTQEEHYWLNEGYTNTTMFDGASCPNVTPQGINYREGCSLADVVLGRPL</sequence>
<dbReference type="PRINTS" id="PR00404">
    <property type="entry name" value="MADSDOMAIN"/>
</dbReference>
<dbReference type="Proteomes" id="UP001140206">
    <property type="component" value="Chromosome 1"/>
</dbReference>
<proteinExistence type="predicted"/>
<reference evidence="7" key="1">
    <citation type="submission" date="2022-08" db="EMBL/GenBank/DDBJ databases">
        <authorList>
            <person name="Marques A."/>
        </authorList>
    </citation>
    <scope>NUCLEOTIDE SEQUENCE</scope>
    <source>
        <strain evidence="7">RhyPub2mFocal</strain>
        <tissue evidence="7">Leaves</tissue>
    </source>
</reference>
<dbReference type="Pfam" id="PF00319">
    <property type="entry name" value="SRF-TF"/>
    <property type="match status" value="1"/>
</dbReference>
<comment type="subcellular location">
    <subcellularLocation>
        <location evidence="1">Nucleus</location>
    </subcellularLocation>
</comment>
<evidence type="ECO:0000256" key="2">
    <source>
        <dbReference type="ARBA" id="ARBA00023015"/>
    </source>
</evidence>
<evidence type="ECO:0000256" key="3">
    <source>
        <dbReference type="ARBA" id="ARBA00023125"/>
    </source>
</evidence>
<comment type="caution">
    <text evidence="7">The sequence shown here is derived from an EMBL/GenBank/DDBJ whole genome shotgun (WGS) entry which is preliminary data.</text>
</comment>
<dbReference type="PANTHER" id="PTHR48019">
    <property type="entry name" value="SERUM RESPONSE FACTOR HOMOLOG"/>
    <property type="match status" value="1"/>
</dbReference>
<evidence type="ECO:0000256" key="4">
    <source>
        <dbReference type="ARBA" id="ARBA00023163"/>
    </source>
</evidence>
<feature type="domain" description="MADS-box" evidence="6">
    <location>
        <begin position="1"/>
        <end position="53"/>
    </location>
</feature>
<dbReference type="PROSITE" id="PS50066">
    <property type="entry name" value="MADS_BOX_2"/>
    <property type="match status" value="1"/>
</dbReference>
<dbReference type="Gene3D" id="3.40.1810.10">
    <property type="entry name" value="Transcription factor, MADS-box"/>
    <property type="match status" value="1"/>
</dbReference>
<evidence type="ECO:0000256" key="1">
    <source>
        <dbReference type="ARBA" id="ARBA00004123"/>
    </source>
</evidence>
<dbReference type="InterPro" id="IPR050142">
    <property type="entry name" value="MADS-box/MEF2_TF"/>
</dbReference>
<evidence type="ECO:0000256" key="5">
    <source>
        <dbReference type="ARBA" id="ARBA00023242"/>
    </source>
</evidence>
<organism evidence="7 8">
    <name type="scientific">Rhynchospora pubera</name>
    <dbReference type="NCBI Taxonomy" id="906938"/>
    <lineage>
        <taxon>Eukaryota</taxon>
        <taxon>Viridiplantae</taxon>
        <taxon>Streptophyta</taxon>
        <taxon>Embryophyta</taxon>
        <taxon>Tracheophyta</taxon>
        <taxon>Spermatophyta</taxon>
        <taxon>Magnoliopsida</taxon>
        <taxon>Liliopsida</taxon>
        <taxon>Poales</taxon>
        <taxon>Cyperaceae</taxon>
        <taxon>Cyperoideae</taxon>
        <taxon>Rhynchosporeae</taxon>
        <taxon>Rhynchospora</taxon>
    </lineage>
</organism>
<dbReference type="EMBL" id="JAMFTS010000001">
    <property type="protein sequence ID" value="KAJ4821059.1"/>
    <property type="molecule type" value="Genomic_DNA"/>
</dbReference>
<dbReference type="SUPFAM" id="SSF55455">
    <property type="entry name" value="SRF-like"/>
    <property type="match status" value="1"/>
</dbReference>
<dbReference type="SMART" id="SM00432">
    <property type="entry name" value="MADS"/>
    <property type="match status" value="1"/>
</dbReference>
<evidence type="ECO:0000313" key="8">
    <source>
        <dbReference type="Proteomes" id="UP001140206"/>
    </source>
</evidence>
<gene>
    <name evidence="7" type="ORF">LUZ62_033625</name>
</gene>
<dbReference type="AlphaFoldDB" id="A0AAV8HU33"/>
<dbReference type="GO" id="GO:0005634">
    <property type="term" value="C:nucleus"/>
    <property type="evidence" value="ECO:0007669"/>
    <property type="project" value="UniProtKB-SubCell"/>
</dbReference>